<evidence type="ECO:0000256" key="5">
    <source>
        <dbReference type="ARBA" id="ARBA00023002"/>
    </source>
</evidence>
<feature type="domain" description="FAD/NAD(P)-binding" evidence="8">
    <location>
        <begin position="42"/>
        <end position="102"/>
    </location>
</feature>
<name>A0A8H3AU91_9AGAM</name>
<dbReference type="InterPro" id="IPR023753">
    <property type="entry name" value="FAD/NAD-binding_dom"/>
</dbReference>
<evidence type="ECO:0000313" key="10">
    <source>
        <dbReference type="Proteomes" id="UP000663826"/>
    </source>
</evidence>
<accession>A0A8H3AU91</accession>
<dbReference type="PANTHER" id="PTHR22912:SF151">
    <property type="entry name" value="DIHYDROLIPOYL DEHYDROGENASE, MITOCHONDRIAL"/>
    <property type="match status" value="1"/>
</dbReference>
<dbReference type="GO" id="GO:0004148">
    <property type="term" value="F:dihydrolipoyl dehydrogenase (NADH) activity"/>
    <property type="evidence" value="ECO:0007669"/>
    <property type="project" value="TreeGrafter"/>
</dbReference>
<keyword evidence="3" id="KW-0285">Flavoprotein</keyword>
<dbReference type="GO" id="GO:0005739">
    <property type="term" value="C:mitochondrion"/>
    <property type="evidence" value="ECO:0007669"/>
    <property type="project" value="TreeGrafter"/>
</dbReference>
<dbReference type="PANTHER" id="PTHR22912">
    <property type="entry name" value="DISULFIDE OXIDOREDUCTASE"/>
    <property type="match status" value="1"/>
</dbReference>
<dbReference type="SUPFAM" id="SSF51905">
    <property type="entry name" value="FAD/NAD(P)-binding domain"/>
    <property type="match status" value="1"/>
</dbReference>
<evidence type="ECO:0000256" key="4">
    <source>
        <dbReference type="ARBA" id="ARBA00022827"/>
    </source>
</evidence>
<reference evidence="9" key="1">
    <citation type="submission" date="2021-01" db="EMBL/GenBank/DDBJ databases">
        <authorList>
            <person name="Kaushik A."/>
        </authorList>
    </citation>
    <scope>NUCLEOTIDE SEQUENCE</scope>
    <source>
        <strain evidence="9">AG1-1B</strain>
    </source>
</reference>
<gene>
    <name evidence="9" type="ORF">RDB_LOCUS69261</name>
</gene>
<dbReference type="GO" id="GO:0006103">
    <property type="term" value="P:2-oxoglutarate metabolic process"/>
    <property type="evidence" value="ECO:0007669"/>
    <property type="project" value="TreeGrafter"/>
</dbReference>
<evidence type="ECO:0000256" key="1">
    <source>
        <dbReference type="ARBA" id="ARBA00001974"/>
    </source>
</evidence>
<dbReference type="Gene3D" id="3.50.50.60">
    <property type="entry name" value="FAD/NAD(P)-binding domain"/>
    <property type="match status" value="1"/>
</dbReference>
<dbReference type="PROSITE" id="PS00076">
    <property type="entry name" value="PYRIDINE_REDOX_1"/>
    <property type="match status" value="1"/>
</dbReference>
<dbReference type="GO" id="GO:0045252">
    <property type="term" value="C:oxoglutarate dehydrogenase complex"/>
    <property type="evidence" value="ECO:0007669"/>
    <property type="project" value="TreeGrafter"/>
</dbReference>
<comment type="similarity">
    <text evidence="2">Belongs to the class-I pyridine nucleotide-disulfide oxidoreductase family.</text>
</comment>
<evidence type="ECO:0000256" key="2">
    <source>
        <dbReference type="ARBA" id="ARBA00007532"/>
    </source>
</evidence>
<dbReference type="AlphaFoldDB" id="A0A8H3AU91"/>
<dbReference type="Pfam" id="PF07992">
    <property type="entry name" value="Pyr_redox_2"/>
    <property type="match status" value="1"/>
</dbReference>
<dbReference type="EMBL" id="CAJMWQ010001203">
    <property type="protein sequence ID" value="CAE6440410.1"/>
    <property type="molecule type" value="Genomic_DNA"/>
</dbReference>
<comment type="caution">
    <text evidence="9">The sequence shown here is derived from an EMBL/GenBank/DDBJ whole genome shotgun (WGS) entry which is preliminary data.</text>
</comment>
<dbReference type="InterPro" id="IPR050151">
    <property type="entry name" value="Class-I_Pyr_Nuc-Dis_Oxidored"/>
</dbReference>
<comment type="cofactor">
    <cofactor evidence="1">
        <name>FAD</name>
        <dbReference type="ChEBI" id="CHEBI:57692"/>
    </cofactor>
</comment>
<evidence type="ECO:0000256" key="6">
    <source>
        <dbReference type="ARBA" id="ARBA00023157"/>
    </source>
</evidence>
<dbReference type="InterPro" id="IPR036188">
    <property type="entry name" value="FAD/NAD-bd_sf"/>
</dbReference>
<sequence length="129" mass="13820">MLKLATRTNRGMVRGVGPRALELMRASPIGARMMASEAKEEYDAVVIGGGPGGYVAAIKAAQLGLKTACIEKRGTLGGTCLNVGCIPSKAMLNNSHKYHDTLHDLKSRGIEGKSNMWHSYYVLNFGPDV</sequence>
<dbReference type="CDD" id="cd03128">
    <property type="entry name" value="GAT_1"/>
    <property type="match status" value="1"/>
</dbReference>
<dbReference type="Proteomes" id="UP000663826">
    <property type="component" value="Unassembled WGS sequence"/>
</dbReference>
<evidence type="ECO:0000256" key="7">
    <source>
        <dbReference type="ARBA" id="ARBA00023284"/>
    </source>
</evidence>
<evidence type="ECO:0000313" key="9">
    <source>
        <dbReference type="EMBL" id="CAE6440410.1"/>
    </source>
</evidence>
<dbReference type="GO" id="GO:0050660">
    <property type="term" value="F:flavin adenine dinucleotide binding"/>
    <property type="evidence" value="ECO:0007669"/>
    <property type="project" value="TreeGrafter"/>
</dbReference>
<evidence type="ECO:0000256" key="3">
    <source>
        <dbReference type="ARBA" id="ARBA00022630"/>
    </source>
</evidence>
<evidence type="ECO:0000259" key="8">
    <source>
        <dbReference type="Pfam" id="PF07992"/>
    </source>
</evidence>
<dbReference type="PRINTS" id="PR00411">
    <property type="entry name" value="PNDRDTASEI"/>
</dbReference>
<organism evidence="9 10">
    <name type="scientific">Rhizoctonia solani</name>
    <dbReference type="NCBI Taxonomy" id="456999"/>
    <lineage>
        <taxon>Eukaryota</taxon>
        <taxon>Fungi</taxon>
        <taxon>Dikarya</taxon>
        <taxon>Basidiomycota</taxon>
        <taxon>Agaricomycotina</taxon>
        <taxon>Agaricomycetes</taxon>
        <taxon>Cantharellales</taxon>
        <taxon>Ceratobasidiaceae</taxon>
        <taxon>Rhizoctonia</taxon>
    </lineage>
</organism>
<keyword evidence="7" id="KW-0676">Redox-active center</keyword>
<keyword evidence="5" id="KW-0560">Oxidoreductase</keyword>
<proteinExistence type="inferred from homology"/>
<dbReference type="InterPro" id="IPR012999">
    <property type="entry name" value="Pyr_OxRdtase_I_AS"/>
</dbReference>
<protein>
    <recommendedName>
        <fullName evidence="8">FAD/NAD(P)-binding domain-containing protein</fullName>
    </recommendedName>
</protein>
<keyword evidence="6" id="KW-1015">Disulfide bond</keyword>
<keyword evidence="4" id="KW-0274">FAD</keyword>